<dbReference type="EMBL" id="FNUJ01000005">
    <property type="protein sequence ID" value="SEF30680.1"/>
    <property type="molecule type" value="Genomic_DNA"/>
</dbReference>
<comment type="similarity">
    <text evidence="1 5">Belongs to the peptidase S8 family.</text>
</comment>
<evidence type="ECO:0000259" key="6">
    <source>
        <dbReference type="Pfam" id="PF00082"/>
    </source>
</evidence>
<name>A0A1H5QX15_9PSEU</name>
<keyword evidence="8" id="KW-1185">Reference proteome</keyword>
<evidence type="ECO:0000256" key="1">
    <source>
        <dbReference type="ARBA" id="ARBA00011073"/>
    </source>
</evidence>
<dbReference type="Proteomes" id="UP000198878">
    <property type="component" value="Unassembled WGS sequence"/>
</dbReference>
<dbReference type="SUPFAM" id="SSF52743">
    <property type="entry name" value="Subtilisin-like"/>
    <property type="match status" value="1"/>
</dbReference>
<dbReference type="STRING" id="218821.SAMN05421837_105333"/>
<dbReference type="GO" id="GO:0006508">
    <property type="term" value="P:proteolysis"/>
    <property type="evidence" value="ECO:0007669"/>
    <property type="project" value="UniProtKB-KW"/>
</dbReference>
<dbReference type="PANTHER" id="PTHR43806">
    <property type="entry name" value="PEPTIDASE S8"/>
    <property type="match status" value="1"/>
</dbReference>
<dbReference type="PRINTS" id="PR00723">
    <property type="entry name" value="SUBTILISIN"/>
</dbReference>
<dbReference type="PANTHER" id="PTHR43806:SF11">
    <property type="entry name" value="CEREVISIN-RELATED"/>
    <property type="match status" value="1"/>
</dbReference>
<evidence type="ECO:0000256" key="4">
    <source>
        <dbReference type="ARBA" id="ARBA00022825"/>
    </source>
</evidence>
<dbReference type="RefSeq" id="WP_086675599.1">
    <property type="nucleotide sequence ID" value="NZ_FNUJ01000005.1"/>
</dbReference>
<dbReference type="Gene3D" id="3.40.50.200">
    <property type="entry name" value="Peptidase S8/S53 domain"/>
    <property type="match status" value="1"/>
</dbReference>
<dbReference type="PROSITE" id="PS51892">
    <property type="entry name" value="SUBTILASE"/>
    <property type="match status" value="1"/>
</dbReference>
<evidence type="ECO:0000256" key="3">
    <source>
        <dbReference type="ARBA" id="ARBA00022801"/>
    </source>
</evidence>
<feature type="domain" description="Peptidase S8/S53" evidence="6">
    <location>
        <begin position="134"/>
        <end position="356"/>
    </location>
</feature>
<feature type="active site" description="Charge relay system" evidence="5">
    <location>
        <position position="177"/>
    </location>
</feature>
<organism evidence="7 8">
    <name type="scientific">Amycolatopsis pretoriensis</name>
    <dbReference type="NCBI Taxonomy" id="218821"/>
    <lineage>
        <taxon>Bacteria</taxon>
        <taxon>Bacillati</taxon>
        <taxon>Actinomycetota</taxon>
        <taxon>Actinomycetes</taxon>
        <taxon>Pseudonocardiales</taxon>
        <taxon>Pseudonocardiaceae</taxon>
        <taxon>Amycolatopsis</taxon>
    </lineage>
</organism>
<protein>
    <submittedName>
        <fullName evidence="7">Subtilase family protein</fullName>
    </submittedName>
</protein>
<dbReference type="InterPro" id="IPR000209">
    <property type="entry name" value="Peptidase_S8/S53_dom"/>
</dbReference>
<feature type="active site" description="Charge relay system" evidence="5">
    <location>
        <position position="345"/>
    </location>
</feature>
<keyword evidence="3 5" id="KW-0378">Hydrolase</keyword>
<dbReference type="GO" id="GO:0004252">
    <property type="term" value="F:serine-type endopeptidase activity"/>
    <property type="evidence" value="ECO:0007669"/>
    <property type="project" value="UniProtKB-UniRule"/>
</dbReference>
<dbReference type="OrthoDB" id="5177045at2"/>
<evidence type="ECO:0000313" key="7">
    <source>
        <dbReference type="EMBL" id="SEF30680.1"/>
    </source>
</evidence>
<keyword evidence="4 5" id="KW-0720">Serine protease</keyword>
<sequence>MSAELIIDARHCQLVVDFLGDHLQLPGARVIEVDKRLDLALVDVPGVAPALIDPQAGEPIEPIETVLRELRTQFGSAFGGWSPEMDKNNEVANVVTWPGTKGAANDPQLPVGPATWQRVVQEAHPGGGVDPAMGRDVRICVLDTHMSAHPDLAGAYIAVEHGLLQAGATPPSAGDGHATFVAGLVHAYAPAATLITDWFLNQNQSSALTWDVAKKLASLAGRGFDVVNLSFGSRTVGGSVPFAMRRAIEKLSADTLVVAAAGNHGATDHAKAPMWPAALPGVIAVGATGQDGCRAPFSPNLPWVECTAPGTDVLSTYLTGPVTLYSGDPSDPAEFHGFARWSGTSFAAAKVTGMIAARTVPERVSAKDAFNLLLTDPDSVVKPFEWQEEPE</sequence>
<proteinExistence type="inferred from homology"/>
<evidence type="ECO:0000256" key="2">
    <source>
        <dbReference type="ARBA" id="ARBA00022670"/>
    </source>
</evidence>
<evidence type="ECO:0000313" key="8">
    <source>
        <dbReference type="Proteomes" id="UP000198878"/>
    </source>
</evidence>
<keyword evidence="2 5" id="KW-0645">Protease</keyword>
<evidence type="ECO:0000256" key="5">
    <source>
        <dbReference type="PROSITE-ProRule" id="PRU01240"/>
    </source>
</evidence>
<feature type="active site" description="Charge relay system" evidence="5">
    <location>
        <position position="143"/>
    </location>
</feature>
<gene>
    <name evidence="7" type="ORF">SAMN05421837_105333</name>
</gene>
<dbReference type="InterPro" id="IPR036852">
    <property type="entry name" value="Peptidase_S8/S53_dom_sf"/>
</dbReference>
<dbReference type="Pfam" id="PF00082">
    <property type="entry name" value="Peptidase_S8"/>
    <property type="match status" value="1"/>
</dbReference>
<dbReference type="InterPro" id="IPR050131">
    <property type="entry name" value="Peptidase_S8_subtilisin-like"/>
</dbReference>
<dbReference type="AlphaFoldDB" id="A0A1H5QX15"/>
<accession>A0A1H5QX15</accession>
<dbReference type="InterPro" id="IPR015500">
    <property type="entry name" value="Peptidase_S8_subtilisin-rel"/>
</dbReference>
<reference evidence="8" key="1">
    <citation type="submission" date="2016-10" db="EMBL/GenBank/DDBJ databases">
        <authorList>
            <person name="Varghese N."/>
            <person name="Submissions S."/>
        </authorList>
    </citation>
    <scope>NUCLEOTIDE SEQUENCE [LARGE SCALE GENOMIC DNA]</scope>
    <source>
        <strain evidence="8">DSM 44654</strain>
    </source>
</reference>